<evidence type="ECO:0008006" key="5">
    <source>
        <dbReference type="Google" id="ProtNLM"/>
    </source>
</evidence>
<dbReference type="AlphaFoldDB" id="A0A0D1ZAN2"/>
<feature type="transmembrane region" description="Helical" evidence="2">
    <location>
        <begin position="15"/>
        <end position="34"/>
    </location>
</feature>
<dbReference type="PANTHER" id="PTHR28080">
    <property type="entry name" value="PEROXISOMAL BIOGENESIS FACTOR 3"/>
    <property type="match status" value="1"/>
</dbReference>
<dbReference type="OMA" id="HRGWKDL"/>
<evidence type="ECO:0000256" key="2">
    <source>
        <dbReference type="SAM" id="Phobius"/>
    </source>
</evidence>
<name>A0A0D1ZAN2_EXOME</name>
<keyword evidence="2" id="KW-0812">Transmembrane</keyword>
<sequence>MISATRRWLRRNRNGIAIGAGVIGATYLAGQYILGKINEARDRMQMDRIAKENIRRRFEQNQTDCTMTALALLPTLTENVLEQLPVEQLTNELQQKKAERLARASEGRSEASSIHDGDTVSLASFQTGSFIHASQIQTDPNQPPSRRTKAQLWNELKITSITRAFTLIYSLSLLIILTRIQLNLLGRLNYLSSVLSLANPPPPGRANSISLEDHDNDNAAGGFGNDFETNRKYLTFSWYLLHRGYGQILIKVRAAVEEVFGSVSPNEGVSAARLSDLVLSVRKIVEGNTEQERYATRWLPYILPPKEEEEAVLIESGVITPPPSSPNPSSPVEQPSQPQVTSQLNASTEPLRQLLDETADLIDSPTFTRIHTLLLGSMFSHLVDGHIIAQAFPQQWAHSPSSSLSGPQRPRIQELDSAVTVVPGEPRVKLANLLAVITRQARVIGQVQVVDKIPRNEYVDRAEAEVRELEAFAAVIYASNIEQSIEGQQRQRQETPTEDSVKSASGIGVSDVGSQPVDDLIESKLESAWTKISGSTTIPSR</sequence>
<dbReference type="Pfam" id="PF04882">
    <property type="entry name" value="Peroxin-3"/>
    <property type="match status" value="1"/>
</dbReference>
<evidence type="ECO:0000313" key="4">
    <source>
        <dbReference type="Proteomes" id="UP000054302"/>
    </source>
</evidence>
<dbReference type="OrthoDB" id="45930at2759"/>
<dbReference type="Proteomes" id="UP000054302">
    <property type="component" value="Unassembled WGS sequence"/>
</dbReference>
<feature type="compositionally biased region" description="Low complexity" evidence="1">
    <location>
        <begin position="330"/>
        <end position="343"/>
    </location>
</feature>
<feature type="region of interest" description="Disordered" evidence="1">
    <location>
        <begin position="317"/>
        <end position="344"/>
    </location>
</feature>
<dbReference type="RefSeq" id="XP_016222573.1">
    <property type="nucleotide sequence ID" value="XM_016370280.1"/>
</dbReference>
<dbReference type="EMBL" id="KN847523">
    <property type="protein sequence ID" value="KIV90999.1"/>
    <property type="molecule type" value="Genomic_DNA"/>
</dbReference>
<protein>
    <recommendedName>
        <fullName evidence="5">Peroxin-3</fullName>
    </recommendedName>
</protein>
<keyword evidence="4" id="KW-1185">Reference proteome</keyword>
<feature type="compositionally biased region" description="Basic and acidic residues" evidence="1">
    <location>
        <begin position="489"/>
        <end position="501"/>
    </location>
</feature>
<dbReference type="VEuPathDB" id="FungiDB:PV10_05593"/>
<evidence type="ECO:0000256" key="1">
    <source>
        <dbReference type="SAM" id="MobiDB-lite"/>
    </source>
</evidence>
<reference evidence="3 4" key="1">
    <citation type="submission" date="2015-01" db="EMBL/GenBank/DDBJ databases">
        <title>The Genome Sequence of Exophiala mesophila CBS40295.</title>
        <authorList>
            <consortium name="The Broad Institute Genomics Platform"/>
            <person name="Cuomo C."/>
            <person name="de Hoog S."/>
            <person name="Gorbushina A."/>
            <person name="Stielow B."/>
            <person name="Teixiera M."/>
            <person name="Abouelleil A."/>
            <person name="Chapman S.B."/>
            <person name="Priest M."/>
            <person name="Young S.K."/>
            <person name="Wortman J."/>
            <person name="Nusbaum C."/>
            <person name="Birren B."/>
        </authorList>
    </citation>
    <scope>NUCLEOTIDE SEQUENCE [LARGE SCALE GENOMIC DNA]</scope>
    <source>
        <strain evidence="3 4">CBS 40295</strain>
    </source>
</reference>
<dbReference type="GeneID" id="27323438"/>
<feature type="region of interest" description="Disordered" evidence="1">
    <location>
        <begin position="485"/>
        <end position="515"/>
    </location>
</feature>
<dbReference type="GO" id="GO:0030674">
    <property type="term" value="F:protein-macromolecule adaptor activity"/>
    <property type="evidence" value="ECO:0007669"/>
    <property type="project" value="TreeGrafter"/>
</dbReference>
<feature type="compositionally biased region" description="Pro residues" evidence="1">
    <location>
        <begin position="320"/>
        <end position="329"/>
    </location>
</feature>
<dbReference type="GO" id="GO:0045046">
    <property type="term" value="P:protein import into peroxisome membrane"/>
    <property type="evidence" value="ECO:0007669"/>
    <property type="project" value="TreeGrafter"/>
</dbReference>
<evidence type="ECO:0000313" key="3">
    <source>
        <dbReference type="EMBL" id="KIV90999.1"/>
    </source>
</evidence>
<organism evidence="3 4">
    <name type="scientific">Exophiala mesophila</name>
    <name type="common">Black yeast-like fungus</name>
    <dbReference type="NCBI Taxonomy" id="212818"/>
    <lineage>
        <taxon>Eukaryota</taxon>
        <taxon>Fungi</taxon>
        <taxon>Dikarya</taxon>
        <taxon>Ascomycota</taxon>
        <taxon>Pezizomycotina</taxon>
        <taxon>Eurotiomycetes</taxon>
        <taxon>Chaetothyriomycetidae</taxon>
        <taxon>Chaetothyriales</taxon>
        <taxon>Herpotrichiellaceae</taxon>
        <taxon>Exophiala</taxon>
    </lineage>
</organism>
<keyword evidence="2" id="KW-1133">Transmembrane helix</keyword>
<proteinExistence type="predicted"/>
<gene>
    <name evidence="3" type="ORF">PV10_05593</name>
</gene>
<keyword evidence="2" id="KW-0472">Membrane</keyword>
<accession>A0A0D1ZAN2</accession>
<dbReference type="HOGENOM" id="CLU_017002_3_0_1"/>
<dbReference type="InterPro" id="IPR006966">
    <property type="entry name" value="Peroxin-3"/>
</dbReference>
<dbReference type="GO" id="GO:0005778">
    <property type="term" value="C:peroxisomal membrane"/>
    <property type="evidence" value="ECO:0007669"/>
    <property type="project" value="InterPro"/>
</dbReference>
<dbReference type="STRING" id="212818.A0A0D1ZAN2"/>
<dbReference type="PANTHER" id="PTHR28080:SF1">
    <property type="entry name" value="PEROXISOMAL BIOGENESIS FACTOR 3"/>
    <property type="match status" value="1"/>
</dbReference>